<keyword evidence="1" id="KW-0472">Membrane</keyword>
<feature type="transmembrane region" description="Helical" evidence="1">
    <location>
        <begin position="7"/>
        <end position="26"/>
    </location>
</feature>
<accession>A0ABW3J5X0</accession>
<gene>
    <name evidence="2" type="ORF">ACFQ2F_00645</name>
</gene>
<sequence>MAGLRNSIIAGIVILGAAALLFVWWGRGDDSLFSSIPEASENLAAAGPPQLNCVFYKFVASRPHLEFVFNVEDEVGRPRFEQLYVSLFNGRERTVDVKEPPYPVWQFDPSTEPKRLYADIEVNDTSLSGKHSEPIVIELYKYNPGASGPGWKEASLKSVHYQNLPGQCRQSVATASSSD</sequence>
<keyword evidence="3" id="KW-1185">Reference proteome</keyword>
<protein>
    <submittedName>
        <fullName evidence="2">Uncharacterized protein</fullName>
    </submittedName>
</protein>
<organism evidence="2 3">
    <name type="scientific">Methyloligella solikamskensis</name>
    <dbReference type="NCBI Taxonomy" id="1177756"/>
    <lineage>
        <taxon>Bacteria</taxon>
        <taxon>Pseudomonadati</taxon>
        <taxon>Pseudomonadota</taxon>
        <taxon>Alphaproteobacteria</taxon>
        <taxon>Hyphomicrobiales</taxon>
        <taxon>Hyphomicrobiaceae</taxon>
        <taxon>Methyloligella</taxon>
    </lineage>
</organism>
<dbReference type="Proteomes" id="UP001597102">
    <property type="component" value="Unassembled WGS sequence"/>
</dbReference>
<keyword evidence="1" id="KW-0812">Transmembrane</keyword>
<evidence type="ECO:0000313" key="2">
    <source>
        <dbReference type="EMBL" id="MFD0985603.1"/>
    </source>
</evidence>
<dbReference type="EMBL" id="JBHTJO010000001">
    <property type="protein sequence ID" value="MFD0985603.1"/>
    <property type="molecule type" value="Genomic_DNA"/>
</dbReference>
<keyword evidence="1" id="KW-1133">Transmembrane helix</keyword>
<evidence type="ECO:0000256" key="1">
    <source>
        <dbReference type="SAM" id="Phobius"/>
    </source>
</evidence>
<dbReference type="RefSeq" id="WP_379084189.1">
    <property type="nucleotide sequence ID" value="NZ_JBHTJO010000001.1"/>
</dbReference>
<name>A0ABW3J5X0_9HYPH</name>
<reference evidence="3" key="1">
    <citation type="journal article" date="2019" name="Int. J. Syst. Evol. Microbiol.">
        <title>The Global Catalogue of Microorganisms (GCM) 10K type strain sequencing project: providing services to taxonomists for standard genome sequencing and annotation.</title>
        <authorList>
            <consortium name="The Broad Institute Genomics Platform"/>
            <consortium name="The Broad Institute Genome Sequencing Center for Infectious Disease"/>
            <person name="Wu L."/>
            <person name="Ma J."/>
        </authorList>
    </citation>
    <scope>NUCLEOTIDE SEQUENCE [LARGE SCALE GENOMIC DNA]</scope>
    <source>
        <strain evidence="3">CCUG 61697</strain>
    </source>
</reference>
<proteinExistence type="predicted"/>
<comment type="caution">
    <text evidence="2">The sequence shown here is derived from an EMBL/GenBank/DDBJ whole genome shotgun (WGS) entry which is preliminary data.</text>
</comment>
<evidence type="ECO:0000313" key="3">
    <source>
        <dbReference type="Proteomes" id="UP001597102"/>
    </source>
</evidence>